<evidence type="ECO:0000256" key="3">
    <source>
        <dbReference type="ARBA" id="ARBA00022989"/>
    </source>
</evidence>
<keyword evidence="4 6" id="KW-0472">Membrane</keyword>
<dbReference type="InterPro" id="IPR038050">
    <property type="entry name" value="Neuro_actylchol_rec"/>
</dbReference>
<evidence type="ECO:0000256" key="6">
    <source>
        <dbReference type="SAM" id="Phobius"/>
    </source>
</evidence>
<dbReference type="InterPro" id="IPR006201">
    <property type="entry name" value="Neur_channel"/>
</dbReference>
<evidence type="ECO:0000256" key="1">
    <source>
        <dbReference type="ARBA" id="ARBA00004141"/>
    </source>
</evidence>
<dbReference type="InterPro" id="IPR036734">
    <property type="entry name" value="Neur_chan_lig-bd_sf"/>
</dbReference>
<dbReference type="SUPFAM" id="SSF90112">
    <property type="entry name" value="Neurotransmitter-gated ion-channel transmembrane pore"/>
    <property type="match status" value="1"/>
</dbReference>
<proteinExistence type="predicted"/>
<feature type="transmembrane region" description="Helical" evidence="6">
    <location>
        <begin position="245"/>
        <end position="266"/>
    </location>
</feature>
<keyword evidence="3 6" id="KW-1133">Transmembrane helix</keyword>
<reference evidence="9" key="1">
    <citation type="submission" date="2021-12" db="EMBL/GenBank/DDBJ databases">
        <authorList>
            <person name="King R."/>
        </authorList>
    </citation>
    <scope>NUCLEOTIDE SEQUENCE</scope>
</reference>
<dbReference type="SUPFAM" id="SSF63712">
    <property type="entry name" value="Nicotinic receptor ligand binding domain-like"/>
    <property type="match status" value="1"/>
</dbReference>
<dbReference type="InterPro" id="IPR006202">
    <property type="entry name" value="Neur_chan_lig-bd"/>
</dbReference>
<evidence type="ECO:0000256" key="7">
    <source>
        <dbReference type="SAM" id="SignalP"/>
    </source>
</evidence>
<sequence length="453" mass="51453">MLICSILSVFIVYHSFLGIHGACPAKRHEADQFEAQLHTDLFCAYSSTGRPVQDHKNTINVEVRFAITYISFDTIEEVFTVHSKIAMTWRDELLFWDPINYGGIKEIQVDGLNIWTPRMALYNSDTSRSQFAGIFTTCSLLYNGTVTCSPHETHSGLCRTWLRNWPYDKQKCTFFFGSWIYTGEQVNFTFSAKGAVVYENFDDGPGWKLLDITHTRLPGNYGQNETYPSLKYVFELQREAKGLEAIIVVPCLVLLIITTVTLLLDVKGDTRVALQCFTLYGHFIFLNEIMVNIPKQNLETPIILLLIRDSTIMCFSSIVLTLLLTPLRECTDEPPLWLLKLLQVLTSGPGKYIVFTEFDSSDINEKNALAEQDPNEDQTSNVSVWMTFDKIIIFTKFESSDNTKNTDDANVDEKLLSALERIKLADGHIRDNGGNGKLIPKDEDDEERLIGTN</sequence>
<evidence type="ECO:0000256" key="4">
    <source>
        <dbReference type="ARBA" id="ARBA00023136"/>
    </source>
</evidence>
<evidence type="ECO:0000259" key="8">
    <source>
        <dbReference type="Pfam" id="PF02931"/>
    </source>
</evidence>
<dbReference type="Gene3D" id="2.70.170.10">
    <property type="entry name" value="Neurotransmitter-gated ion-channel ligand-binding domain"/>
    <property type="match status" value="1"/>
</dbReference>
<evidence type="ECO:0000313" key="9">
    <source>
        <dbReference type="EMBL" id="CAH0405917.1"/>
    </source>
</evidence>
<feature type="domain" description="Neurotransmitter-gated ion-channel ligand-binding" evidence="8">
    <location>
        <begin position="35"/>
        <end position="239"/>
    </location>
</feature>
<protein>
    <recommendedName>
        <fullName evidence="8">Neurotransmitter-gated ion-channel ligand-binding domain-containing protein</fullName>
    </recommendedName>
</protein>
<dbReference type="Gene3D" id="1.20.58.390">
    <property type="entry name" value="Neurotransmitter-gated ion-channel transmembrane domain"/>
    <property type="match status" value="1"/>
</dbReference>
<dbReference type="EMBL" id="OU963898">
    <property type="protein sequence ID" value="CAH0405917.1"/>
    <property type="molecule type" value="Genomic_DNA"/>
</dbReference>
<dbReference type="Pfam" id="PF02931">
    <property type="entry name" value="Neur_chan_LBD"/>
    <property type="match status" value="1"/>
</dbReference>
<comment type="subcellular location">
    <subcellularLocation>
        <location evidence="1">Membrane</location>
        <topology evidence="1">Multi-pass membrane protein</topology>
    </subcellularLocation>
</comment>
<evidence type="ECO:0000313" key="10">
    <source>
        <dbReference type="Proteomes" id="UP001153292"/>
    </source>
</evidence>
<evidence type="ECO:0000256" key="2">
    <source>
        <dbReference type="ARBA" id="ARBA00022692"/>
    </source>
</evidence>
<organism evidence="9 10">
    <name type="scientific">Chilo suppressalis</name>
    <name type="common">Asiatic rice borer moth</name>
    <dbReference type="NCBI Taxonomy" id="168631"/>
    <lineage>
        <taxon>Eukaryota</taxon>
        <taxon>Metazoa</taxon>
        <taxon>Ecdysozoa</taxon>
        <taxon>Arthropoda</taxon>
        <taxon>Hexapoda</taxon>
        <taxon>Insecta</taxon>
        <taxon>Pterygota</taxon>
        <taxon>Neoptera</taxon>
        <taxon>Endopterygota</taxon>
        <taxon>Lepidoptera</taxon>
        <taxon>Glossata</taxon>
        <taxon>Ditrysia</taxon>
        <taxon>Pyraloidea</taxon>
        <taxon>Crambidae</taxon>
        <taxon>Crambinae</taxon>
        <taxon>Chilo</taxon>
    </lineage>
</organism>
<keyword evidence="2 6" id="KW-0812">Transmembrane</keyword>
<name>A0ABN8BGH1_CHISP</name>
<dbReference type="Proteomes" id="UP001153292">
    <property type="component" value="Chromosome 5"/>
</dbReference>
<feature type="chain" id="PRO_5046458115" description="Neurotransmitter-gated ion-channel ligand-binding domain-containing protein" evidence="7">
    <location>
        <begin position="22"/>
        <end position="453"/>
    </location>
</feature>
<dbReference type="PANTHER" id="PTHR18945">
    <property type="entry name" value="NEUROTRANSMITTER GATED ION CHANNEL"/>
    <property type="match status" value="1"/>
</dbReference>
<keyword evidence="7" id="KW-0732">Signal</keyword>
<feature type="signal peptide" evidence="7">
    <location>
        <begin position="1"/>
        <end position="21"/>
    </location>
</feature>
<accession>A0ABN8BGH1</accession>
<dbReference type="InterPro" id="IPR036719">
    <property type="entry name" value="Neuro-gated_channel_TM_sf"/>
</dbReference>
<keyword evidence="10" id="KW-1185">Reference proteome</keyword>
<feature type="region of interest" description="Disordered" evidence="5">
    <location>
        <begin position="433"/>
        <end position="453"/>
    </location>
</feature>
<evidence type="ECO:0000256" key="5">
    <source>
        <dbReference type="SAM" id="MobiDB-lite"/>
    </source>
</evidence>
<gene>
    <name evidence="9" type="ORF">CHILSU_LOCUS9288</name>
</gene>
<dbReference type="CDD" id="cd18989">
    <property type="entry name" value="LGIC_ECD_cation"/>
    <property type="match status" value="1"/>
</dbReference>